<feature type="domain" description="C2" evidence="5">
    <location>
        <begin position="389"/>
        <end position="513"/>
    </location>
</feature>
<dbReference type="GO" id="GO:0016042">
    <property type="term" value="P:lipid catabolic process"/>
    <property type="evidence" value="ECO:0007669"/>
    <property type="project" value="UniProtKB-KW"/>
</dbReference>
<evidence type="ECO:0000256" key="4">
    <source>
        <dbReference type="RuleBase" id="RU361133"/>
    </source>
</evidence>
<dbReference type="SMART" id="SM00239">
    <property type="entry name" value="C2"/>
    <property type="match status" value="1"/>
</dbReference>
<evidence type="ECO:0000256" key="2">
    <source>
        <dbReference type="ARBA" id="ARBA00004202"/>
    </source>
</evidence>
<dbReference type="InterPro" id="IPR000008">
    <property type="entry name" value="C2_dom"/>
</dbReference>
<dbReference type="CDD" id="cd08599">
    <property type="entry name" value="PI-PLCc_plant"/>
    <property type="match status" value="1"/>
</dbReference>
<keyword evidence="4" id="KW-0443">Lipid metabolism</keyword>
<dbReference type="SMART" id="SM00149">
    <property type="entry name" value="PLCYc"/>
    <property type="match status" value="1"/>
</dbReference>
<dbReference type="PANTHER" id="PTHR10336">
    <property type="entry name" value="PHOSPHOINOSITIDE-SPECIFIC PHOSPHOLIPASE C FAMILY PROTEIN"/>
    <property type="match status" value="1"/>
</dbReference>
<dbReference type="InterPro" id="IPR001192">
    <property type="entry name" value="PI-PLC_fam"/>
</dbReference>
<dbReference type="GO" id="GO:0035556">
    <property type="term" value="P:intracellular signal transduction"/>
    <property type="evidence" value="ECO:0007669"/>
    <property type="project" value="InterPro"/>
</dbReference>
<dbReference type="PANTHER" id="PTHR10336:SF204">
    <property type="entry name" value="PHOSPHOINOSITIDE PHOSPHOLIPASE C 4-RELATED"/>
    <property type="match status" value="1"/>
</dbReference>
<dbReference type="Gene3D" id="2.60.40.150">
    <property type="entry name" value="C2 domain"/>
    <property type="match status" value="1"/>
</dbReference>
<organism evidence="7 9">
    <name type="scientific">Arabidopsis thaliana</name>
    <name type="common">Mouse-ear cress</name>
    <dbReference type="NCBI Taxonomy" id="3702"/>
    <lineage>
        <taxon>Eukaryota</taxon>
        <taxon>Viridiplantae</taxon>
        <taxon>Streptophyta</taxon>
        <taxon>Embryophyta</taxon>
        <taxon>Tracheophyta</taxon>
        <taxon>Spermatophyta</taxon>
        <taxon>Magnoliopsida</taxon>
        <taxon>eudicotyledons</taxon>
        <taxon>Gunneridae</taxon>
        <taxon>Pentapetalae</taxon>
        <taxon>rosids</taxon>
        <taxon>malvids</taxon>
        <taxon>Brassicales</taxon>
        <taxon>Brassicaceae</taxon>
        <taxon>Camelineae</taxon>
        <taxon>Arabidopsis</taxon>
    </lineage>
</organism>
<protein>
    <recommendedName>
        <fullName evidence="4">Phosphoinositide phospholipase C</fullName>
        <ecNumber evidence="4">3.1.4.11</ecNumber>
    </recommendedName>
</protein>
<dbReference type="SMART" id="SM00148">
    <property type="entry name" value="PLCXc"/>
    <property type="match status" value="1"/>
</dbReference>
<dbReference type="ExpressionAtlas" id="A0A178VMW1">
    <property type="expression patterns" value="baseline and differential"/>
</dbReference>
<reference evidence="8 10" key="3">
    <citation type="submission" date="2019-11" db="EMBL/GenBank/DDBJ databases">
        <authorList>
            <person name="Jiao W.-B."/>
            <person name="Schneeberger K."/>
        </authorList>
    </citation>
    <scope>NUCLEOTIDE SEQUENCE [LARGE SCALE GENOMIC DNA]</scope>
    <source>
        <strain evidence="10">cv. An-1</strain>
    </source>
</reference>
<comment type="subcellular location">
    <subcellularLocation>
        <location evidence="2">Cell membrane</location>
        <topology evidence="2">Peripheral membrane protein</topology>
    </subcellularLocation>
</comment>
<dbReference type="PROSITE" id="PS50004">
    <property type="entry name" value="C2"/>
    <property type="match status" value="1"/>
</dbReference>
<dbReference type="InterPro" id="IPR035892">
    <property type="entry name" value="C2_domain_sf"/>
</dbReference>
<dbReference type="Pfam" id="PF00388">
    <property type="entry name" value="PI-PLC-X"/>
    <property type="match status" value="1"/>
</dbReference>
<dbReference type="InterPro" id="IPR017946">
    <property type="entry name" value="PLC-like_Pdiesterase_TIM-brl"/>
</dbReference>
<dbReference type="PROSITE" id="PS50008">
    <property type="entry name" value="PIPLC_Y_DOMAIN"/>
    <property type="match status" value="1"/>
</dbReference>
<dbReference type="EMBL" id="CACRSJ010000106">
    <property type="protein sequence ID" value="VYS59628.1"/>
    <property type="molecule type" value="Genomic_DNA"/>
</dbReference>
<dbReference type="FunFam" id="3.20.20.190:FF:000065">
    <property type="entry name" value="Phosphoinositide phospholipase C"/>
    <property type="match status" value="1"/>
</dbReference>
<dbReference type="CDD" id="cd00275">
    <property type="entry name" value="C2_PLC_like"/>
    <property type="match status" value="1"/>
</dbReference>
<reference evidence="9" key="1">
    <citation type="journal article" date="2016" name="Proc. Natl. Acad. Sci. U.S.A.">
        <title>Chromosome-level assembly of Arabidopsis thaliana Ler reveals the extent of translocation and inversion polymorphisms.</title>
        <authorList>
            <person name="Zapata L."/>
            <person name="Ding J."/>
            <person name="Willing E.M."/>
            <person name="Hartwig B."/>
            <person name="Bezdan D."/>
            <person name="Jiao W.B."/>
            <person name="Patel V."/>
            <person name="Velikkakam James G."/>
            <person name="Koornneef M."/>
            <person name="Ossowski S."/>
            <person name="Schneeberger K."/>
        </authorList>
    </citation>
    <scope>NUCLEOTIDE SEQUENCE [LARGE SCALE GENOMIC DNA]</scope>
    <source>
        <strain evidence="9">cv. Landsberg erecta</strain>
    </source>
</reference>
<dbReference type="GO" id="GO:0005886">
    <property type="term" value="C:plasma membrane"/>
    <property type="evidence" value="ECO:0007669"/>
    <property type="project" value="UniProtKB-SubCell"/>
</dbReference>
<dbReference type="Proteomes" id="UP000078284">
    <property type="component" value="Chromosome 3"/>
</dbReference>
<dbReference type="PROSITE" id="PS50007">
    <property type="entry name" value="PIPLC_X_DOMAIN"/>
    <property type="match status" value="1"/>
</dbReference>
<dbReference type="AlphaFoldDB" id="A0A178VMW1"/>
<evidence type="ECO:0000313" key="7">
    <source>
        <dbReference type="EMBL" id="OAP06585.1"/>
    </source>
</evidence>
<dbReference type="EC" id="3.1.4.11" evidence="4"/>
<dbReference type="PRINTS" id="PR00390">
    <property type="entry name" value="PHPHLIPASEC"/>
</dbReference>
<dbReference type="SUPFAM" id="SSF49562">
    <property type="entry name" value="C2 domain (Calcium/lipid-binding domain, CaLB)"/>
    <property type="match status" value="1"/>
</dbReference>
<keyword evidence="4" id="KW-0442">Lipid degradation</keyword>
<feature type="domain" description="PI-PLC Y-box" evidence="6">
    <location>
        <begin position="301"/>
        <end position="384"/>
    </location>
</feature>
<proteinExistence type="predicted"/>
<evidence type="ECO:0000259" key="5">
    <source>
        <dbReference type="PROSITE" id="PS50004"/>
    </source>
</evidence>
<evidence type="ECO:0000256" key="1">
    <source>
        <dbReference type="ARBA" id="ARBA00001195"/>
    </source>
</evidence>
<sequence>MLVTRRWESHPANSPDLILQFFGNEFHGYGDDMPETLRRLTELLGYEKEEDGAGMNAAKKIAAELNRRKDDIPAFRRLRCLKLDQLNEFLFSTKLNPPIGDQVHHDMHAPLSHYFIHTSLNSYFTGNVFGKYSILPIIEALEQGVRVVELDLWPDGRGSICVRPSWNFEKPLKLQECLDSIKEHAFTKCTYPLIITFKDGLKPELQSKATQMIQQTFNHMVYHHDPHSLEVFPSPQQLRNKILISRRPPKELLYANDDDGKVGVRNGVEIRQHPADPNYQSLVSFHVVEPRGMLQNVLTGKANKIQRPGWYETDIISFTQKRFLRTRPQRKLLIYAPYKPQRAWMHGAQLIALSRKEEKEKLWLMQGMFRANGGCGYVKKPDFLLNAGPSGVFYPTVNPVVVKILKVKIYMGDGWIVDFKKRIGRLSKPDLYVRISIAGVPHDENIMKTTVKNNEWTPTWGEEFTFPLTYPDLALISFEVYDYEVSTADAFCGQTCLPVSELIEGIRAVPLYDERVQNCKMWRHDVDIRTKEDPELTRLAGSNINQTKPDQKGEFWCKPSSDQATDLGLDIYK</sequence>
<evidence type="ECO:0000259" key="6">
    <source>
        <dbReference type="PROSITE" id="PS50008"/>
    </source>
</evidence>
<dbReference type="Proteomes" id="UP000426265">
    <property type="component" value="Unassembled WGS sequence"/>
</dbReference>
<dbReference type="InterPro" id="IPR000909">
    <property type="entry name" value="PLipase_C_PInositol-sp_X_dom"/>
</dbReference>
<dbReference type="Pfam" id="PF00168">
    <property type="entry name" value="C2"/>
    <property type="match status" value="1"/>
</dbReference>
<gene>
    <name evidence="7" type="ordered locus">AXX17_At3g41230</name>
    <name evidence="8" type="ORF">AN1_LOCUS15066</name>
</gene>
<name>A0A178VMW1_ARATH</name>
<comment type="catalytic activity">
    <reaction evidence="1 4">
        <text>a 1,2-diacyl-sn-glycero-3-phospho-(1D-myo-inositol-4,5-bisphosphate) + H2O = 1D-myo-inositol 1,4,5-trisphosphate + a 1,2-diacyl-sn-glycerol + H(+)</text>
        <dbReference type="Rhea" id="RHEA:33179"/>
        <dbReference type="ChEBI" id="CHEBI:15377"/>
        <dbReference type="ChEBI" id="CHEBI:15378"/>
        <dbReference type="ChEBI" id="CHEBI:17815"/>
        <dbReference type="ChEBI" id="CHEBI:58456"/>
        <dbReference type="ChEBI" id="CHEBI:203600"/>
        <dbReference type="EC" id="3.1.4.11"/>
    </reaction>
</comment>
<keyword evidence="4" id="KW-0378">Hydrolase</keyword>
<evidence type="ECO:0000256" key="3">
    <source>
        <dbReference type="ARBA" id="ARBA00023224"/>
    </source>
</evidence>
<accession>A0A178VMW1</accession>
<keyword evidence="3" id="KW-0807">Transducer</keyword>
<reference evidence="7" key="2">
    <citation type="submission" date="2016-03" db="EMBL/GenBank/DDBJ databases">
        <title>Full-length assembly of Arabidopsis thaliana Ler reveals the complement of translocations and inversions.</title>
        <authorList>
            <person name="Zapata L."/>
            <person name="Schneeberger K."/>
            <person name="Ossowski S."/>
        </authorList>
    </citation>
    <scope>NUCLEOTIDE SEQUENCE [LARGE SCALE GENOMIC DNA]</scope>
    <source>
        <tissue evidence="7">Leaf</tissue>
    </source>
</reference>
<dbReference type="EMBL" id="LUHQ01000003">
    <property type="protein sequence ID" value="OAP06585.1"/>
    <property type="molecule type" value="Genomic_DNA"/>
</dbReference>
<evidence type="ECO:0000313" key="10">
    <source>
        <dbReference type="Proteomes" id="UP000426265"/>
    </source>
</evidence>
<evidence type="ECO:0000313" key="9">
    <source>
        <dbReference type="Proteomes" id="UP000078284"/>
    </source>
</evidence>
<dbReference type="Pfam" id="PF00387">
    <property type="entry name" value="PI-PLC-Y"/>
    <property type="match status" value="1"/>
</dbReference>
<evidence type="ECO:0000313" key="8">
    <source>
        <dbReference type="EMBL" id="VYS59628.1"/>
    </source>
</evidence>
<dbReference type="SUPFAM" id="SSF51695">
    <property type="entry name" value="PLC-like phosphodiesterases"/>
    <property type="match status" value="1"/>
</dbReference>
<dbReference type="InterPro" id="IPR001711">
    <property type="entry name" value="PLipase_C_Pinositol-sp_Y"/>
</dbReference>
<dbReference type="Gene3D" id="3.20.20.190">
    <property type="entry name" value="Phosphatidylinositol (PI) phosphodiesterase"/>
    <property type="match status" value="1"/>
</dbReference>
<dbReference type="GO" id="GO:0004435">
    <property type="term" value="F:phosphatidylinositol-4,5-bisphosphate phospholipase C activity"/>
    <property type="evidence" value="ECO:0007669"/>
    <property type="project" value="UniProtKB-EC"/>
</dbReference>